<organism evidence="1 2">
    <name type="scientific">Anaerococcus vaginalis ATCC 51170</name>
    <dbReference type="NCBI Taxonomy" id="655811"/>
    <lineage>
        <taxon>Bacteria</taxon>
        <taxon>Bacillati</taxon>
        <taxon>Bacillota</taxon>
        <taxon>Tissierellia</taxon>
        <taxon>Tissierellales</taxon>
        <taxon>Peptoniphilaceae</taxon>
        <taxon>Anaerococcus</taxon>
    </lineage>
</organism>
<name>C7HV82_9FIRM</name>
<dbReference type="InterPro" id="IPR036412">
    <property type="entry name" value="HAD-like_sf"/>
</dbReference>
<dbReference type="GO" id="GO:0016791">
    <property type="term" value="F:phosphatase activity"/>
    <property type="evidence" value="ECO:0007669"/>
    <property type="project" value="UniProtKB-ARBA"/>
</dbReference>
<dbReference type="Proteomes" id="UP000003821">
    <property type="component" value="Unassembled WGS sequence"/>
</dbReference>
<dbReference type="InterPro" id="IPR023214">
    <property type="entry name" value="HAD_sf"/>
</dbReference>
<dbReference type="PROSITE" id="PS01228">
    <property type="entry name" value="COF_1"/>
    <property type="match status" value="1"/>
</dbReference>
<dbReference type="eggNOG" id="COG0561">
    <property type="taxonomic scope" value="Bacteria"/>
</dbReference>
<dbReference type="GO" id="GO:0005829">
    <property type="term" value="C:cytosol"/>
    <property type="evidence" value="ECO:0007669"/>
    <property type="project" value="TreeGrafter"/>
</dbReference>
<protein>
    <submittedName>
        <fullName evidence="1">Cof-like hydrolase</fullName>
    </submittedName>
</protein>
<comment type="caution">
    <text evidence="1">The sequence shown here is derived from an EMBL/GenBank/DDBJ whole genome shotgun (WGS) entry which is preliminary data.</text>
</comment>
<dbReference type="EMBL" id="ACXU01000017">
    <property type="protein sequence ID" value="EEU12394.1"/>
    <property type="molecule type" value="Genomic_DNA"/>
</dbReference>
<dbReference type="SUPFAM" id="SSF56784">
    <property type="entry name" value="HAD-like"/>
    <property type="match status" value="1"/>
</dbReference>
<dbReference type="NCBIfam" id="TIGR00099">
    <property type="entry name" value="Cof-subfamily"/>
    <property type="match status" value="1"/>
</dbReference>
<gene>
    <name evidence="1" type="ORF">HMPREF0078_1183</name>
</gene>
<accession>C7HV82</accession>
<sequence length="278" mass="31716">MKRKGVIMKKIIAVDIDGTLLNSKRQITEKTKNALIKAQELGHIVVIASGRDPLGVYPFADILEFEKYGGLISNFNGGRITNYKTKDVIINHPMDFDLAKEILQFSEKNLFMHYIIYTEDKIITSSSKTYKLEEICQKAFTHYEVIDDLAYSLDFAPNKILFSQDPNLIDDDAKKLMDKFSNKTTQVKSTPYFYEIMPKGIGKGESLVEIAKYFDMDMKDVIAFGDEENDQTMIEMAGLGVVMENGANFMKEKADFITKSNDDDGIAYYLEKFVFNEK</sequence>
<dbReference type="InterPro" id="IPR000150">
    <property type="entry name" value="Cof"/>
</dbReference>
<evidence type="ECO:0000313" key="2">
    <source>
        <dbReference type="Proteomes" id="UP000003821"/>
    </source>
</evidence>
<dbReference type="HOGENOM" id="CLU_044146_0_1_9"/>
<dbReference type="Gene3D" id="3.30.1240.10">
    <property type="match status" value="1"/>
</dbReference>
<dbReference type="PANTHER" id="PTHR10000">
    <property type="entry name" value="PHOSPHOSERINE PHOSPHATASE"/>
    <property type="match status" value="1"/>
</dbReference>
<dbReference type="Gene3D" id="3.40.50.1000">
    <property type="entry name" value="HAD superfamily/HAD-like"/>
    <property type="match status" value="1"/>
</dbReference>
<dbReference type="SFLD" id="SFLDG01144">
    <property type="entry name" value="C2.B.4:_PGP_Like"/>
    <property type="match status" value="1"/>
</dbReference>
<dbReference type="CDD" id="cd07516">
    <property type="entry name" value="HAD_Pase"/>
    <property type="match status" value="1"/>
</dbReference>
<dbReference type="SFLD" id="SFLDG01140">
    <property type="entry name" value="C2.B:_Phosphomannomutase_and_P"/>
    <property type="match status" value="1"/>
</dbReference>
<proteinExistence type="predicted"/>
<dbReference type="InterPro" id="IPR006379">
    <property type="entry name" value="HAD-SF_hydro_IIB"/>
</dbReference>
<keyword evidence="2" id="KW-1185">Reference proteome</keyword>
<keyword evidence="1" id="KW-0378">Hydrolase</keyword>
<reference evidence="1 2" key="1">
    <citation type="submission" date="2009-08" db="EMBL/GenBank/DDBJ databases">
        <authorList>
            <person name="Muzny D."/>
            <person name="Qin X."/>
            <person name="Deng J."/>
            <person name="Jiang H."/>
            <person name="Liu Y."/>
            <person name="Qu J."/>
            <person name="Song X.-Z."/>
            <person name="Zhang L."/>
            <person name="Thornton R."/>
            <person name="Coyle M."/>
            <person name="Francisco L."/>
            <person name="Jackson L."/>
            <person name="Javaid M."/>
            <person name="Korchina V."/>
            <person name="Kovar C."/>
            <person name="Mata R."/>
            <person name="Mathew T."/>
            <person name="Ngo R."/>
            <person name="Nguyen L."/>
            <person name="Nguyen N."/>
            <person name="Okwuonu G."/>
            <person name="Ongeri F."/>
            <person name="Pham C."/>
            <person name="Simmons D."/>
            <person name="Wilczek-Boney K."/>
            <person name="Hale W."/>
            <person name="Jakkamsetti A."/>
            <person name="Pham P."/>
            <person name="Ruth R."/>
            <person name="San Lucas F."/>
            <person name="Warren J."/>
            <person name="Zhang J."/>
            <person name="Zhao Z."/>
            <person name="Zhou C."/>
            <person name="Zhu D."/>
            <person name="Lee S."/>
            <person name="Bess C."/>
            <person name="Blankenburg K."/>
            <person name="Forbes L."/>
            <person name="Fu Q."/>
            <person name="Gubbala S."/>
            <person name="Hirani K."/>
            <person name="Jayaseelan J.C."/>
            <person name="Lara F."/>
            <person name="Munidasa M."/>
            <person name="Palculict T."/>
            <person name="Patil S."/>
            <person name="Pu L.-L."/>
            <person name="Saada N."/>
            <person name="Tang L."/>
            <person name="Weissenberger G."/>
            <person name="Zhu Y."/>
            <person name="Hemphill L."/>
            <person name="Shang Y."/>
            <person name="Youmans B."/>
            <person name="Ayvaz T."/>
            <person name="Ross M."/>
            <person name="Santibanez J."/>
            <person name="Aqrawi P."/>
            <person name="Gross S."/>
            <person name="Joshi V."/>
            <person name="Fowler G."/>
            <person name="Nazareth L."/>
            <person name="Reid J."/>
            <person name="Worley K."/>
            <person name="Petrosino J."/>
            <person name="Highlander S."/>
            <person name="Gibbs R."/>
            <person name="Gibbs R."/>
        </authorList>
    </citation>
    <scope>NUCLEOTIDE SEQUENCE [LARGE SCALE GENOMIC DNA]</scope>
    <source>
        <strain evidence="1 2">ATCC 51170</strain>
    </source>
</reference>
<dbReference type="AlphaFoldDB" id="C7HV82"/>
<evidence type="ECO:0000313" key="1">
    <source>
        <dbReference type="EMBL" id="EEU12394.1"/>
    </source>
</evidence>
<dbReference type="Pfam" id="PF08282">
    <property type="entry name" value="Hydrolase_3"/>
    <property type="match status" value="1"/>
</dbReference>
<dbReference type="SFLD" id="SFLDS00003">
    <property type="entry name" value="Haloacid_Dehalogenase"/>
    <property type="match status" value="1"/>
</dbReference>
<dbReference type="GO" id="GO:0000287">
    <property type="term" value="F:magnesium ion binding"/>
    <property type="evidence" value="ECO:0007669"/>
    <property type="project" value="TreeGrafter"/>
</dbReference>
<dbReference type="NCBIfam" id="TIGR01484">
    <property type="entry name" value="HAD-SF-IIB"/>
    <property type="match status" value="1"/>
</dbReference>
<dbReference type="PANTHER" id="PTHR10000:SF8">
    <property type="entry name" value="HAD SUPERFAMILY HYDROLASE-LIKE, TYPE 3"/>
    <property type="match status" value="1"/>
</dbReference>